<dbReference type="FunFam" id="2.10.25.10:FF:000252">
    <property type="entry name" value="Crumbs homolog 1 (Drosophila)"/>
    <property type="match status" value="1"/>
</dbReference>
<comment type="subcellular location">
    <subcellularLocation>
        <location evidence="1">Apical cell membrane</location>
        <topology evidence="1">Single-pass type I membrane protein</topology>
    </subcellularLocation>
    <subcellularLocation>
        <location evidence="3">Cell projection</location>
        <location evidence="3">Cilium</location>
        <location evidence="3">Photoreceptor outer segment</location>
    </subcellularLocation>
    <subcellularLocation>
        <location evidence="2">Photoreceptor inner segment</location>
    </subcellularLocation>
    <subcellularLocation>
        <location evidence="4">Secreted</location>
    </subcellularLocation>
</comment>
<keyword evidence="16" id="KW-0966">Cell projection</keyword>
<feature type="domain" description="Laminin G" evidence="24">
    <location>
        <begin position="174"/>
        <end position="361"/>
    </location>
</feature>
<evidence type="ECO:0000256" key="10">
    <source>
        <dbReference type="ARBA" id="ARBA00022737"/>
    </source>
</evidence>
<dbReference type="GO" id="GO:0007219">
    <property type="term" value="P:Notch signaling pathway"/>
    <property type="evidence" value="ECO:0007669"/>
    <property type="project" value="TreeGrafter"/>
</dbReference>
<evidence type="ECO:0000313" key="27">
    <source>
        <dbReference type="Proteomes" id="UP000694394"/>
    </source>
</evidence>
<dbReference type="GO" id="GO:0032991">
    <property type="term" value="C:protein-containing complex"/>
    <property type="evidence" value="ECO:0007669"/>
    <property type="project" value="UniProtKB-ARBA"/>
</dbReference>
<evidence type="ECO:0000256" key="18">
    <source>
        <dbReference type="ARBA" id="ARBA00060989"/>
    </source>
</evidence>
<dbReference type="FunFam" id="2.10.25.10:FF:000006">
    <property type="entry name" value="Versican core protein-like isoform 1"/>
    <property type="match status" value="1"/>
</dbReference>
<reference evidence="26" key="2">
    <citation type="submission" date="2025-08" db="UniProtKB">
        <authorList>
            <consortium name="Ensembl"/>
        </authorList>
    </citation>
    <scope>IDENTIFICATION</scope>
</reference>
<dbReference type="PROSITE" id="PS01187">
    <property type="entry name" value="EGF_CA"/>
    <property type="match status" value="2"/>
</dbReference>
<evidence type="ECO:0000256" key="2">
    <source>
        <dbReference type="ARBA" id="ARBA00004437"/>
    </source>
</evidence>
<feature type="domain" description="EGF-like" evidence="25">
    <location>
        <begin position="579"/>
        <end position="615"/>
    </location>
</feature>
<dbReference type="SUPFAM" id="SSF49899">
    <property type="entry name" value="Concanavalin A-like lectins/glucanases"/>
    <property type="match status" value="3"/>
</dbReference>
<dbReference type="EMBL" id="ABDC03029777">
    <property type="status" value="NOT_ANNOTATED_CDS"/>
    <property type="molecule type" value="Genomic_DNA"/>
</dbReference>
<keyword evidence="14 21" id="KW-1015">Disulfide bond</keyword>
<feature type="disulfide bond" evidence="21">
    <location>
        <begin position="858"/>
        <end position="867"/>
    </location>
</feature>
<dbReference type="InterPro" id="IPR013032">
    <property type="entry name" value="EGF-like_CS"/>
</dbReference>
<sequence>MALRKINYLLISCLSCSVLISIKRYAGAQCESHVHQCASSPCQAGGQCVELEPFGRLAGLPPSFRHPGAPGYVCTCPPGFTGIHCEEDIDECSSHPCQNGGTCENLPGGYTCRCPLDGPSGTFYGGRDCSDVLLGCAHHPCLHQGTCVPHLRDGRHGFRCLCPPGHAGPVCEAVTTLAFSGHGFLRVASGPAAAPARGQACHVALRFQTDRPDALLLFRGDGDASVKLELLGGRLHLSARVRDGPGVLLSVPRDTSDGEWHAVEVAFAETVTLSLTGGACEEGCLAQAPSPFAGGRATCAFRSSFLGGFPAGTTSVALLGADDVPPAPPFEGCLQDVTIDGHRVTLESVSPGWSLNVGAGCARRGPCHGQPCGGRGRCAHLEPGRPCDCDPPHAGPGCLAEHVAGRFGHEGSTGYAAFPLEESNMENISFSMLVRTRRPSGLLLALQSGARRQVRVWIEHGRLAMLAPGSPGLAGKFAISDGHVHSVSLGIEPGKIELYQSSQSLGFIAAPAWKIQRGDVVYLGGLPDRQETQLNGGFFKGCIQDVRLNSQNLEFFPNSTGNDASLNPVLVNVTQGCPGDDMCKSKPCHNGGTCRSLWDDFSCSCPAHAAGKTCEEARWCELSPCPPGAQCQPVPRGFECVANAVFHGQSGAVVFRSNGNITRELTNITFGFRTRDANAMILHAEREPEFLDISIRDSRLFFQLQSGNSFYVLRLASPQPVSDGMWHEVTFAMADPLAQASGWRMEVDSRAPPVASAVAAGSLAFLKDDTDIHVGDRATGNTTGGLEGCLGTIEIGGIHLPYFGDARGSASRPQEEQFLRISARSVATGCLRLNACSSSPCLHGGDCEDAYSSYHCSCPLGWSGARCELRVDGCFPNPCIHGNCSAAGAAAAYLCRCEPGYAGANCEVETDHCQRHQCANGATCLSGIHGYACLCPGNFTGRFCRQSRLPATVCGNEQRNLTCYNGGNCTELPAGPACLCGEGFAGERCEEDVDECASGPCLHGGRCRDLRGRFQCLCGAAFAGERCELDLAGHLLPDDVLTATGSLTLVSLLLILLLAVAAAVAAANKRATQGSYSPSRQEREGSRVEMWSLVPPPALERLV</sequence>
<feature type="domain" description="EGF-like" evidence="25">
    <location>
        <begin position="88"/>
        <end position="130"/>
    </location>
</feature>
<dbReference type="SUPFAM" id="SSF57184">
    <property type="entry name" value="Growth factor receptor domain"/>
    <property type="match status" value="1"/>
</dbReference>
<evidence type="ECO:0000256" key="21">
    <source>
        <dbReference type="PROSITE-ProRule" id="PRU00076"/>
    </source>
</evidence>
<dbReference type="FunFam" id="2.10.25.10:FF:000208">
    <property type="entry name" value="Crumbs 2, cell polarity complex component"/>
    <property type="match status" value="1"/>
</dbReference>
<evidence type="ECO:0000256" key="15">
    <source>
        <dbReference type="ARBA" id="ARBA00023180"/>
    </source>
</evidence>
<dbReference type="InterPro" id="IPR000152">
    <property type="entry name" value="EGF-type_Asp/Asn_hydroxyl_site"/>
</dbReference>
<feature type="disulfide bond" evidence="21">
    <location>
        <begin position="980"/>
        <end position="989"/>
    </location>
</feature>
<dbReference type="PROSITE" id="PS50026">
    <property type="entry name" value="EGF_3"/>
    <property type="match status" value="10"/>
</dbReference>
<evidence type="ECO:0000256" key="20">
    <source>
        <dbReference type="ARBA" id="ARBA00072403"/>
    </source>
</evidence>
<dbReference type="EMBL" id="ABDC03029773">
    <property type="status" value="NOT_ANNOTATED_CDS"/>
    <property type="molecule type" value="Genomic_DNA"/>
</dbReference>
<evidence type="ECO:0000256" key="16">
    <source>
        <dbReference type="ARBA" id="ARBA00023273"/>
    </source>
</evidence>
<feature type="transmembrane region" description="Helical" evidence="22">
    <location>
        <begin position="1047"/>
        <end position="1067"/>
    </location>
</feature>
<dbReference type="PANTHER" id="PTHR12916:SF4">
    <property type="entry name" value="UNINFLATABLE, ISOFORM C"/>
    <property type="match status" value="1"/>
</dbReference>
<keyword evidence="10" id="KW-0677">Repeat</keyword>
<dbReference type="Pfam" id="PF12661">
    <property type="entry name" value="hEGF"/>
    <property type="match status" value="1"/>
</dbReference>
<feature type="domain" description="Laminin G" evidence="24">
    <location>
        <begin position="643"/>
        <end position="830"/>
    </location>
</feature>
<feature type="disulfide bond" evidence="21">
    <location>
        <begin position="605"/>
        <end position="614"/>
    </location>
</feature>
<protein>
    <recommendedName>
        <fullName evidence="20">Protein crumbs homolog 1</fullName>
    </recommendedName>
</protein>
<evidence type="ECO:0000256" key="12">
    <source>
        <dbReference type="ARBA" id="ARBA00022989"/>
    </source>
</evidence>
<evidence type="ECO:0000256" key="8">
    <source>
        <dbReference type="ARBA" id="ARBA00022692"/>
    </source>
</evidence>
<dbReference type="CDD" id="cd00110">
    <property type="entry name" value="LamG"/>
    <property type="match status" value="3"/>
</dbReference>
<dbReference type="AlphaFoldDB" id="A0A8C5XWS5"/>
<dbReference type="InterPro" id="IPR001791">
    <property type="entry name" value="Laminin_G"/>
</dbReference>
<dbReference type="FunFam" id="2.10.25.10:FF:000274">
    <property type="entry name" value="Crumbs cell polarity complex component 1"/>
    <property type="match status" value="1"/>
</dbReference>
<evidence type="ECO:0000256" key="1">
    <source>
        <dbReference type="ARBA" id="ARBA00004247"/>
    </source>
</evidence>
<dbReference type="GO" id="GO:0001750">
    <property type="term" value="C:photoreceptor outer segment"/>
    <property type="evidence" value="ECO:0007669"/>
    <property type="project" value="UniProtKB-SubCell"/>
</dbReference>
<dbReference type="EMBL" id="ABDC03029776">
    <property type="status" value="NOT_ANNOTATED_CDS"/>
    <property type="molecule type" value="Genomic_DNA"/>
</dbReference>
<evidence type="ECO:0000256" key="23">
    <source>
        <dbReference type="SAM" id="SignalP"/>
    </source>
</evidence>
<dbReference type="Proteomes" id="UP000694394">
    <property type="component" value="Chromosome 27"/>
</dbReference>
<dbReference type="GeneTree" id="ENSGT00940000155152"/>
<proteinExistence type="inferred from homology"/>
<dbReference type="GO" id="GO:0005112">
    <property type="term" value="F:Notch binding"/>
    <property type="evidence" value="ECO:0007669"/>
    <property type="project" value="TreeGrafter"/>
</dbReference>
<keyword evidence="27" id="KW-1185">Reference proteome</keyword>
<keyword evidence="13 22" id="KW-0472">Membrane</keyword>
<dbReference type="GO" id="GO:0005509">
    <property type="term" value="F:calcium ion binding"/>
    <property type="evidence" value="ECO:0007669"/>
    <property type="project" value="InterPro"/>
</dbReference>
<evidence type="ECO:0000313" key="26">
    <source>
        <dbReference type="Ensembl" id="ENSMICP00000042461.1"/>
    </source>
</evidence>
<evidence type="ECO:0000259" key="24">
    <source>
        <dbReference type="PROSITE" id="PS50025"/>
    </source>
</evidence>
<feature type="domain" description="EGF-like" evidence="25">
    <location>
        <begin position="363"/>
        <end position="399"/>
    </location>
</feature>
<dbReference type="GO" id="GO:0005912">
    <property type="term" value="C:adherens junction"/>
    <property type="evidence" value="ECO:0007669"/>
    <property type="project" value="UniProtKB-ARBA"/>
</dbReference>
<evidence type="ECO:0000256" key="6">
    <source>
        <dbReference type="ARBA" id="ARBA00022525"/>
    </source>
</evidence>
<dbReference type="InterPro" id="IPR000742">
    <property type="entry name" value="EGF"/>
</dbReference>
<dbReference type="Ensembl" id="ENSMICT00000064339.1">
    <property type="protein sequence ID" value="ENSMICP00000042461.1"/>
    <property type="gene ID" value="ENSMICG00000000693.3"/>
</dbReference>
<feature type="disulfide bond" evidence="21">
    <location>
        <begin position="897"/>
        <end position="906"/>
    </location>
</feature>
<keyword evidence="11" id="KW-0106">Calcium</keyword>
<evidence type="ECO:0000256" key="7">
    <source>
        <dbReference type="ARBA" id="ARBA00022536"/>
    </source>
</evidence>
<dbReference type="Pfam" id="PF02210">
    <property type="entry name" value="Laminin_G_2"/>
    <property type="match status" value="3"/>
</dbReference>
<dbReference type="InterPro" id="IPR009030">
    <property type="entry name" value="Growth_fac_rcpt_cys_sf"/>
</dbReference>
<dbReference type="SMART" id="SM00181">
    <property type="entry name" value="EGF"/>
    <property type="match status" value="10"/>
</dbReference>
<dbReference type="GO" id="GO:0007163">
    <property type="term" value="P:establishment or maintenance of cell polarity"/>
    <property type="evidence" value="ECO:0007669"/>
    <property type="project" value="UniProtKB-ARBA"/>
</dbReference>
<keyword evidence="7 21" id="KW-0245">EGF-like domain</keyword>
<evidence type="ECO:0000256" key="4">
    <source>
        <dbReference type="ARBA" id="ARBA00004613"/>
    </source>
</evidence>
<dbReference type="FunFam" id="2.10.25.10:FF:000123">
    <property type="entry name" value="Crumbs homolog 1 (Drosophila)"/>
    <property type="match status" value="1"/>
</dbReference>
<feature type="disulfide bond" evidence="21">
    <location>
        <begin position="162"/>
        <end position="171"/>
    </location>
</feature>
<comment type="caution">
    <text evidence="21">Lacks conserved residue(s) required for the propagation of feature annotation.</text>
</comment>
<comment type="subunit">
    <text evidence="19">Component of a complex composed of PALS1, CRB1 and EPB41L5. Within the complex, interacts (via intracellular domain) with PALS1 and EPB41L5 (via FERM domain). Forms a complex with MPP4 and PALS1. Interacts with MPDZ/MUPP1 and MPP4.</text>
</comment>
<dbReference type="FunFam" id="2.10.25.10:FF:000348">
    <property type="entry name" value="Crumbs 1, cell polarity complex component"/>
    <property type="match status" value="1"/>
</dbReference>
<dbReference type="PRINTS" id="PR00010">
    <property type="entry name" value="EGFBLOOD"/>
</dbReference>
<keyword evidence="9 23" id="KW-0732">Signal</keyword>
<evidence type="ECO:0000256" key="5">
    <source>
        <dbReference type="ARBA" id="ARBA00022475"/>
    </source>
</evidence>
<feature type="signal peptide" evidence="23">
    <location>
        <begin position="1"/>
        <end position="28"/>
    </location>
</feature>
<feature type="chain" id="PRO_5034892312" description="Protein crumbs homolog 1" evidence="23">
    <location>
        <begin position="29"/>
        <end position="1103"/>
    </location>
</feature>
<dbReference type="InterPro" id="IPR013320">
    <property type="entry name" value="ConA-like_dom_sf"/>
</dbReference>
<dbReference type="GO" id="GO:0005576">
    <property type="term" value="C:extracellular region"/>
    <property type="evidence" value="ECO:0007669"/>
    <property type="project" value="UniProtKB-SubCell"/>
</dbReference>
<accession>A0A8C5XWS5</accession>
<evidence type="ECO:0000256" key="3">
    <source>
        <dbReference type="ARBA" id="ARBA00004504"/>
    </source>
</evidence>
<keyword evidence="15" id="KW-0325">Glycoprotein</keyword>
<feature type="domain" description="Laminin G" evidence="24">
    <location>
        <begin position="405"/>
        <end position="577"/>
    </location>
</feature>
<reference evidence="26" key="3">
    <citation type="submission" date="2025-09" db="UniProtKB">
        <authorList>
            <consortium name="Ensembl"/>
        </authorList>
    </citation>
    <scope>IDENTIFICATION</scope>
</reference>
<dbReference type="GO" id="GO:0030855">
    <property type="term" value="P:epithelial cell differentiation"/>
    <property type="evidence" value="ECO:0007669"/>
    <property type="project" value="UniProtKB-ARBA"/>
</dbReference>
<feature type="domain" description="EGF-like" evidence="25">
    <location>
        <begin position="909"/>
        <end position="945"/>
    </location>
</feature>
<evidence type="ECO:0000256" key="19">
    <source>
        <dbReference type="ARBA" id="ARBA00061979"/>
    </source>
</evidence>
<dbReference type="InterPro" id="IPR018097">
    <property type="entry name" value="EGF_Ca-bd_CS"/>
</dbReference>
<feature type="disulfide bond" evidence="21">
    <location>
        <begin position="76"/>
        <end position="85"/>
    </location>
</feature>
<evidence type="ECO:0000256" key="17">
    <source>
        <dbReference type="ARBA" id="ARBA00058295"/>
    </source>
</evidence>
<evidence type="ECO:0000256" key="13">
    <source>
        <dbReference type="ARBA" id="ARBA00023136"/>
    </source>
</evidence>
<comment type="similarity">
    <text evidence="18">Belongs to the Crumbs protein family.</text>
</comment>
<keyword evidence="8 22" id="KW-0812">Transmembrane</keyword>
<dbReference type="PROSITE" id="PS00022">
    <property type="entry name" value="EGF_1"/>
    <property type="match status" value="9"/>
</dbReference>
<keyword evidence="5" id="KW-1003">Cell membrane</keyword>
<gene>
    <name evidence="26" type="primary">CRB1</name>
</gene>
<dbReference type="EMBL" id="ABDC03029778">
    <property type="status" value="NOT_ANNOTATED_CDS"/>
    <property type="molecule type" value="Genomic_DNA"/>
</dbReference>
<dbReference type="Gene3D" id="2.10.25.10">
    <property type="entry name" value="Laminin"/>
    <property type="match status" value="9"/>
</dbReference>
<dbReference type="EMBL" id="ABDC03029775">
    <property type="status" value="NOT_ANNOTATED_CDS"/>
    <property type="molecule type" value="Genomic_DNA"/>
</dbReference>
<dbReference type="SUPFAM" id="SSF57196">
    <property type="entry name" value="EGF/Laminin"/>
    <property type="match status" value="4"/>
</dbReference>
<keyword evidence="12 22" id="KW-1133">Transmembrane helix</keyword>
<reference evidence="26" key="1">
    <citation type="submission" date="2016-12" db="EMBL/GenBank/DDBJ databases">
        <title>Mouse lemur reference genome and diversity panel.</title>
        <authorList>
            <person name="Harris R."/>
            <person name="Larsen P."/>
            <person name="Liu Y."/>
            <person name="Hughes D.S."/>
            <person name="Murali S."/>
            <person name="Raveendran M."/>
            <person name="Korchina V."/>
            <person name="Wang M."/>
            <person name="Jhangiani S."/>
            <person name="Bandaranaike D."/>
            <person name="Bellair M."/>
            <person name="Blankenburg K."/>
            <person name="Chao H."/>
            <person name="Dahdouli M."/>
            <person name="Dinh H."/>
            <person name="Doddapaneni H."/>
            <person name="English A."/>
            <person name="Firestine M."/>
            <person name="Gnanaolivu R."/>
            <person name="Gross S."/>
            <person name="Hernandez B."/>
            <person name="Javaid M."/>
            <person name="Jayaseelan J."/>
            <person name="Jones J."/>
            <person name="Khan Z."/>
            <person name="Kovar C."/>
            <person name="Kurapati P."/>
            <person name="Le B."/>
            <person name="Lee S."/>
            <person name="Li M."/>
            <person name="Mathew T."/>
            <person name="Narasimhan A."/>
            <person name="Ngo D."/>
            <person name="Nguyen L."/>
            <person name="Okwuonu G."/>
            <person name="Ongeri F."/>
            <person name="Osuji N."/>
            <person name="Pu L.-L."/>
            <person name="Puazo M."/>
            <person name="Quiroz J."/>
            <person name="Raj R."/>
            <person name="Rajbhandari K."/>
            <person name="Reid J.G."/>
            <person name="Santibanez J."/>
            <person name="Sexton D."/>
            <person name="Skinner E."/>
            <person name="Vee V."/>
            <person name="Weissenberger G."/>
            <person name="Wu Y."/>
            <person name="Xin Y."/>
            <person name="Han Y."/>
            <person name="Campbell C."/>
            <person name="Brown A."/>
            <person name="Sullivan B."/>
            <person name="Shelton J."/>
            <person name="Brown S."/>
            <person name="Dudchenko O."/>
            <person name="Machol I."/>
            <person name="Durand N."/>
            <person name="Shamim M."/>
            <person name="Lieberman A."/>
            <person name="Muzny D.M."/>
            <person name="Richards S."/>
            <person name="Yoder A."/>
            <person name="Worley K.C."/>
            <person name="Rogers J."/>
            <person name="Gibbs R.A."/>
        </authorList>
    </citation>
    <scope>NUCLEOTIDE SEQUENCE [LARGE SCALE GENOMIC DNA]</scope>
</reference>
<comment type="function">
    <text evidence="17">Plays a role in photoreceptor morphogenesis in the retina. May maintain cell polarization and adhesion.</text>
</comment>
<evidence type="ECO:0000256" key="14">
    <source>
        <dbReference type="ARBA" id="ARBA00023157"/>
    </source>
</evidence>
<dbReference type="EMBL" id="ABDC03029779">
    <property type="status" value="NOT_ANNOTATED_CDS"/>
    <property type="molecule type" value="Genomic_DNA"/>
</dbReference>
<feature type="domain" description="EGF-like" evidence="25">
    <location>
        <begin position="832"/>
        <end position="868"/>
    </location>
</feature>
<feature type="domain" description="EGF-like" evidence="25">
    <location>
        <begin position="950"/>
        <end position="990"/>
    </location>
</feature>
<dbReference type="CDD" id="cd00054">
    <property type="entry name" value="EGF_CA"/>
    <property type="match status" value="7"/>
</dbReference>
<dbReference type="PROSITE" id="PS50025">
    <property type="entry name" value="LAM_G_DOMAIN"/>
    <property type="match status" value="3"/>
</dbReference>
<dbReference type="EMBL" id="ABDC03029774">
    <property type="status" value="NOT_ANNOTATED_CDS"/>
    <property type="molecule type" value="Genomic_DNA"/>
</dbReference>
<dbReference type="PROSITE" id="PS01186">
    <property type="entry name" value="EGF_2"/>
    <property type="match status" value="4"/>
</dbReference>
<dbReference type="Pfam" id="PF00008">
    <property type="entry name" value="EGF"/>
    <property type="match status" value="5"/>
</dbReference>
<dbReference type="FunFam" id="2.60.120.200:FF:000055">
    <property type="entry name" value="Crumbs cell polarity complex component 1"/>
    <property type="match status" value="1"/>
</dbReference>
<dbReference type="FunFam" id="2.10.25.10:FF:000327">
    <property type="entry name" value="neurogenic locus notch homolog protein 4"/>
    <property type="match status" value="1"/>
</dbReference>
<dbReference type="SMART" id="SM00179">
    <property type="entry name" value="EGF_CA"/>
    <property type="match status" value="9"/>
</dbReference>
<keyword evidence="6" id="KW-0964">Secreted</keyword>
<dbReference type="FunFam" id="2.10.25.10:FF:000039">
    <property type="entry name" value="Crumbs cell polarity complex component 1"/>
    <property type="match status" value="1"/>
</dbReference>
<evidence type="ECO:0000259" key="25">
    <source>
        <dbReference type="PROSITE" id="PS50026"/>
    </source>
</evidence>
<feature type="domain" description="EGF-like" evidence="25">
    <location>
        <begin position="132"/>
        <end position="172"/>
    </location>
</feature>
<dbReference type="PROSITE" id="PS00010">
    <property type="entry name" value="ASX_HYDROXYL"/>
    <property type="match status" value="3"/>
</dbReference>
<organism evidence="26 27">
    <name type="scientific">Microcebus murinus</name>
    <name type="common">Gray mouse lemur</name>
    <name type="synonym">Lemur murinus</name>
    <dbReference type="NCBI Taxonomy" id="30608"/>
    <lineage>
        <taxon>Eukaryota</taxon>
        <taxon>Metazoa</taxon>
        <taxon>Chordata</taxon>
        <taxon>Craniata</taxon>
        <taxon>Vertebrata</taxon>
        <taxon>Euteleostomi</taxon>
        <taxon>Mammalia</taxon>
        <taxon>Eutheria</taxon>
        <taxon>Euarchontoglires</taxon>
        <taxon>Primates</taxon>
        <taxon>Strepsirrhini</taxon>
        <taxon>Lemuriformes</taxon>
        <taxon>Cheirogaleidae</taxon>
        <taxon>Microcebus</taxon>
    </lineage>
</organism>
<dbReference type="Gene3D" id="2.60.120.200">
    <property type="match status" value="3"/>
</dbReference>
<evidence type="ECO:0000256" key="22">
    <source>
        <dbReference type="SAM" id="Phobius"/>
    </source>
</evidence>
<dbReference type="GO" id="GO:0009653">
    <property type="term" value="P:anatomical structure morphogenesis"/>
    <property type="evidence" value="ECO:0007669"/>
    <property type="project" value="UniProtKB-ARBA"/>
</dbReference>
<dbReference type="SMART" id="SM00282">
    <property type="entry name" value="LamG"/>
    <property type="match status" value="3"/>
</dbReference>
<feature type="domain" description="EGF-like" evidence="25">
    <location>
        <begin position="992"/>
        <end position="1028"/>
    </location>
</feature>
<evidence type="ECO:0000256" key="9">
    <source>
        <dbReference type="ARBA" id="ARBA00022729"/>
    </source>
</evidence>
<evidence type="ECO:0000256" key="11">
    <source>
        <dbReference type="ARBA" id="ARBA00022837"/>
    </source>
</evidence>
<dbReference type="GO" id="GO:0001917">
    <property type="term" value="C:photoreceptor inner segment"/>
    <property type="evidence" value="ECO:0007669"/>
    <property type="project" value="UniProtKB-SubCell"/>
</dbReference>
<dbReference type="FunFam" id="2.60.120.200:FF:000081">
    <property type="entry name" value="Crumbs 1, cell polarity complex component"/>
    <property type="match status" value="1"/>
</dbReference>
<feature type="disulfide bond" evidence="21">
    <location>
        <begin position="389"/>
        <end position="398"/>
    </location>
</feature>
<dbReference type="PANTHER" id="PTHR12916">
    <property type="entry name" value="CYTOCHROME C OXIDASE POLYPEPTIDE VIC-2"/>
    <property type="match status" value="1"/>
</dbReference>
<feature type="disulfide bond" evidence="21">
    <location>
        <begin position="874"/>
        <end position="884"/>
    </location>
</feature>
<feature type="disulfide bond" evidence="21">
    <location>
        <begin position="935"/>
        <end position="944"/>
    </location>
</feature>
<feature type="domain" description="EGF-like" evidence="25">
    <location>
        <begin position="33"/>
        <end position="86"/>
    </location>
</feature>
<feature type="disulfide bond" evidence="21">
    <location>
        <begin position="1018"/>
        <end position="1027"/>
    </location>
</feature>
<name>A0A8C5XWS5_MICMU</name>
<feature type="domain" description="EGF-like" evidence="25">
    <location>
        <begin position="870"/>
        <end position="907"/>
    </location>
</feature>
<dbReference type="InterPro" id="IPR001881">
    <property type="entry name" value="EGF-like_Ca-bd_dom"/>
</dbReference>
<dbReference type="GO" id="GO:0016324">
    <property type="term" value="C:apical plasma membrane"/>
    <property type="evidence" value="ECO:0007669"/>
    <property type="project" value="UniProtKB-SubCell"/>
</dbReference>